<dbReference type="PROSITE" id="PS51755">
    <property type="entry name" value="OMPR_PHOB"/>
    <property type="match status" value="1"/>
</dbReference>
<dbReference type="SUPFAM" id="SSF46894">
    <property type="entry name" value="C-terminal effector domain of the bipartite response regulators"/>
    <property type="match status" value="1"/>
</dbReference>
<dbReference type="Gene3D" id="3.40.50.2300">
    <property type="match status" value="1"/>
</dbReference>
<feature type="domain" description="Response regulatory" evidence="4">
    <location>
        <begin position="39"/>
        <end position="152"/>
    </location>
</feature>
<dbReference type="Gene3D" id="6.10.250.690">
    <property type="match status" value="1"/>
</dbReference>
<dbReference type="AlphaFoldDB" id="D8ISL3"/>
<dbReference type="GO" id="GO:0000976">
    <property type="term" value="F:transcription cis-regulatory region binding"/>
    <property type="evidence" value="ECO:0007669"/>
    <property type="project" value="TreeGrafter"/>
</dbReference>
<evidence type="ECO:0000313" key="7">
    <source>
        <dbReference type="Proteomes" id="UP000000329"/>
    </source>
</evidence>
<dbReference type="STRING" id="757424.Hsero_3958"/>
<dbReference type="PANTHER" id="PTHR48111">
    <property type="entry name" value="REGULATOR OF RPOS"/>
    <property type="match status" value="1"/>
</dbReference>
<dbReference type="PANTHER" id="PTHR48111:SF59">
    <property type="entry name" value="TRANSCRIPTIONAL REGULATORY PROTEIN BAER"/>
    <property type="match status" value="1"/>
</dbReference>
<feature type="DNA-binding region" description="OmpR/PhoB-type" evidence="3">
    <location>
        <begin position="164"/>
        <end position="265"/>
    </location>
</feature>
<dbReference type="GO" id="GO:0005829">
    <property type="term" value="C:cytosol"/>
    <property type="evidence" value="ECO:0007669"/>
    <property type="project" value="TreeGrafter"/>
</dbReference>
<keyword evidence="1 3" id="KW-0238">DNA-binding</keyword>
<organism evidence="6 7">
    <name type="scientific">Herbaspirillum seropedicae (strain SmR1)</name>
    <dbReference type="NCBI Taxonomy" id="757424"/>
    <lineage>
        <taxon>Bacteria</taxon>
        <taxon>Pseudomonadati</taxon>
        <taxon>Pseudomonadota</taxon>
        <taxon>Betaproteobacteria</taxon>
        <taxon>Burkholderiales</taxon>
        <taxon>Oxalobacteraceae</taxon>
        <taxon>Herbaspirillum</taxon>
    </lineage>
</organism>
<evidence type="ECO:0000256" key="2">
    <source>
        <dbReference type="PROSITE-ProRule" id="PRU00169"/>
    </source>
</evidence>
<gene>
    <name evidence="6" type="ordered locus">Hsero_3958</name>
</gene>
<evidence type="ECO:0000256" key="1">
    <source>
        <dbReference type="ARBA" id="ARBA00023125"/>
    </source>
</evidence>
<evidence type="ECO:0000256" key="3">
    <source>
        <dbReference type="PROSITE-ProRule" id="PRU01091"/>
    </source>
</evidence>
<dbReference type="SMART" id="SM00862">
    <property type="entry name" value="Trans_reg_C"/>
    <property type="match status" value="1"/>
</dbReference>
<dbReference type="Proteomes" id="UP000000329">
    <property type="component" value="Chromosome"/>
</dbReference>
<dbReference type="SMART" id="SM00448">
    <property type="entry name" value="REC"/>
    <property type="match status" value="1"/>
</dbReference>
<dbReference type="GO" id="GO:0006355">
    <property type="term" value="P:regulation of DNA-templated transcription"/>
    <property type="evidence" value="ECO:0007669"/>
    <property type="project" value="InterPro"/>
</dbReference>
<evidence type="ECO:0000259" key="5">
    <source>
        <dbReference type="PROSITE" id="PS51755"/>
    </source>
</evidence>
<sequence length="267" mass="29437">MSVMIARYNDGVLMEKERLSPMHTGEPAPTTAPPAAGALILIAEDAPEIAEILAAYLARNGMRSVHAADGARALELHLALKPDLVLLDIQMPQVNGWQVLSQIRQRDNTPVILLTALDQDVDKLTGLRIGADDYVVKPFNPAEVVARVEAVLRRSLPREERDDRQVLRVPPFVIDFEQHEVVAEIEGVSHTLVLTLTEFKLLAQLARAPRRVFSRAELLASCLPEGDTLERTVDSHVSKLRKKLEDLGIAGIPVSIRGVGYRFQQGS</sequence>
<dbReference type="CDD" id="cd17574">
    <property type="entry name" value="REC_OmpR"/>
    <property type="match status" value="1"/>
</dbReference>
<reference evidence="6 7" key="1">
    <citation type="submission" date="2010-04" db="EMBL/GenBank/DDBJ databases">
        <title>The genome of Herbaspirillum seropedicae SmR1, an endophytic, nitrogen-fixing, plant-growth promoting beta-Proteobacteria.</title>
        <authorList>
            <person name="Pedrosa F.O."/>
            <person name="Monteiro R.A."/>
            <person name="Wassem R."/>
            <person name="Cruz L.M."/>
            <person name="Ayub R.A."/>
            <person name="Colauto N.B."/>
            <person name="Fernandez M.A."/>
            <person name="Fungaro M.H.P."/>
            <person name="Grisard E.C."/>
            <person name="Hungria M."/>
            <person name="Madeira H.M.F."/>
            <person name="Nodari R.O."/>
            <person name="Osaku C.A."/>
            <person name="Petzl-Erler M.L."/>
            <person name="Terenzi H."/>
            <person name="Vieira L.G.E."/>
            <person name="Almeida M.I.M."/>
            <person name="Alves L.R."/>
            <person name="Arantes O.M.N."/>
            <person name="Balsanelli E."/>
            <person name="Barcellos F.G."/>
            <person name="Baura V.A."/>
            <person name="Binde D.R."/>
            <person name="Campo R.J."/>
            <person name="Chubatsu L.S."/>
            <person name="Chueire L.M.O."/>
            <person name="Ciferri R.R."/>
            <person name="Correa L.C."/>
            <person name="da Conceicao Silva J.L."/>
            <person name="Dabul A.N.G."/>
            <person name="Dambros B.P."/>
            <person name="Faoro H."/>
            <person name="Favetti A."/>
            <person name="Friedermann G."/>
            <person name="Furlaneto M.C."/>
            <person name="Gasques L.S."/>
            <person name="Gimenes C.C.T."/>
            <person name="Gioppo N.M.R."/>
            <person name="Glienke-Blanco C."/>
            <person name="Godoy L.P."/>
            <person name="Guerra M.P."/>
            <person name="Karp S."/>
            <person name="Kava-Cordeiro V."/>
            <person name="Margarido V.P."/>
            <person name="Mathioni S.M."/>
            <person name="Menck-Soares M.A."/>
            <person name="Murace N.K."/>
            <person name="Nicolas M.F."/>
            <person name="Oliveira C.E.C."/>
            <person name="Pagnan N.A.B."/>
            <person name="Pamphile J.A."/>
            <person name="Patussi E.V."/>
            <person name="Pereira L.F.P."/>
            <person name="Pereira-Ferrari L."/>
            <person name="Pinto F.G.S."/>
            <person name="Precoma C."/>
            <person name="Prioli A.J."/>
            <person name="Prioli S.M.A.P."/>
            <person name="Raittz R.T."/>
            <person name="Ramos H.J.O."/>
            <person name="Ribeiro E.M.S.F."/>
            <person name="Rigo L.U."/>
            <person name="Rocha C.L.M.S.C."/>
            <person name="Rocha S.N."/>
            <person name="Santos K."/>
            <person name="Satori D."/>
            <person name="Silva A.G."/>
            <person name="Simao R.C.G."/>
            <person name="Soares M.A.M."/>
            <person name="Souza E.M."/>
            <person name="Steffens M.B.R."/>
            <person name="Steindel M."/>
            <person name="Tadra-Sfeir M.Z."/>
            <person name="Takahashi E.K."/>
            <person name="Torres R.A."/>
            <person name="Valle J.S."/>
            <person name="Vernal J.I."/>
            <person name="Vilas-Boas L.A."/>
            <person name="Watanabe M.A.E."/>
            <person name="Weiss V.A."/>
            <person name="Yates M.A."/>
            <person name="Souza E.M."/>
        </authorList>
    </citation>
    <scope>NUCLEOTIDE SEQUENCE [LARGE SCALE GENOMIC DNA]</scope>
    <source>
        <strain evidence="6 7">SmR1</strain>
    </source>
</reference>
<evidence type="ECO:0000313" key="6">
    <source>
        <dbReference type="EMBL" id="ADJ65429.1"/>
    </source>
</evidence>
<dbReference type="InterPro" id="IPR016032">
    <property type="entry name" value="Sig_transdc_resp-reg_C-effctor"/>
</dbReference>
<keyword evidence="7" id="KW-1185">Reference proteome</keyword>
<dbReference type="PROSITE" id="PS50110">
    <property type="entry name" value="RESPONSE_REGULATORY"/>
    <property type="match status" value="1"/>
</dbReference>
<dbReference type="Pfam" id="PF00486">
    <property type="entry name" value="Trans_reg_C"/>
    <property type="match status" value="1"/>
</dbReference>
<proteinExistence type="predicted"/>
<dbReference type="Gene3D" id="1.10.10.10">
    <property type="entry name" value="Winged helix-like DNA-binding domain superfamily/Winged helix DNA-binding domain"/>
    <property type="match status" value="1"/>
</dbReference>
<feature type="domain" description="OmpR/PhoB-type" evidence="5">
    <location>
        <begin position="164"/>
        <end position="265"/>
    </location>
</feature>
<protein>
    <submittedName>
        <fullName evidence="6">Two component response regulator protein</fullName>
    </submittedName>
</protein>
<dbReference type="eggNOG" id="COG0745">
    <property type="taxonomic scope" value="Bacteria"/>
</dbReference>
<dbReference type="KEGG" id="hse:Hsero_3958"/>
<dbReference type="CDD" id="cd00383">
    <property type="entry name" value="trans_reg_C"/>
    <property type="match status" value="1"/>
</dbReference>
<dbReference type="GO" id="GO:0032993">
    <property type="term" value="C:protein-DNA complex"/>
    <property type="evidence" value="ECO:0007669"/>
    <property type="project" value="TreeGrafter"/>
</dbReference>
<dbReference type="InterPro" id="IPR001867">
    <property type="entry name" value="OmpR/PhoB-type_DNA-bd"/>
</dbReference>
<dbReference type="EMBL" id="CP002039">
    <property type="protein sequence ID" value="ADJ65429.1"/>
    <property type="molecule type" value="Genomic_DNA"/>
</dbReference>
<dbReference type="InterPro" id="IPR036388">
    <property type="entry name" value="WH-like_DNA-bd_sf"/>
</dbReference>
<accession>D8ISL3</accession>
<dbReference type="InterPro" id="IPR011006">
    <property type="entry name" value="CheY-like_superfamily"/>
</dbReference>
<dbReference type="Pfam" id="PF00072">
    <property type="entry name" value="Response_reg"/>
    <property type="match status" value="1"/>
</dbReference>
<dbReference type="InterPro" id="IPR039420">
    <property type="entry name" value="WalR-like"/>
</dbReference>
<feature type="modified residue" description="4-aspartylphosphate" evidence="2">
    <location>
        <position position="88"/>
    </location>
</feature>
<dbReference type="SUPFAM" id="SSF52172">
    <property type="entry name" value="CheY-like"/>
    <property type="match status" value="1"/>
</dbReference>
<dbReference type="InterPro" id="IPR001789">
    <property type="entry name" value="Sig_transdc_resp-reg_receiver"/>
</dbReference>
<dbReference type="GO" id="GO:0000156">
    <property type="term" value="F:phosphorelay response regulator activity"/>
    <property type="evidence" value="ECO:0007669"/>
    <property type="project" value="TreeGrafter"/>
</dbReference>
<dbReference type="HOGENOM" id="CLU_000445_30_4_4"/>
<name>D8ISL3_HERSS</name>
<keyword evidence="2" id="KW-0597">Phosphoprotein</keyword>
<evidence type="ECO:0000259" key="4">
    <source>
        <dbReference type="PROSITE" id="PS50110"/>
    </source>
</evidence>